<evidence type="ECO:0008006" key="4">
    <source>
        <dbReference type="Google" id="ProtNLM"/>
    </source>
</evidence>
<name>A0ABT6A4J7_9ACTN</name>
<evidence type="ECO:0000313" key="2">
    <source>
        <dbReference type="EMBL" id="MDF3299578.1"/>
    </source>
</evidence>
<dbReference type="RefSeq" id="WP_276109128.1">
    <property type="nucleotide sequence ID" value="NZ_JARJBB010000005.1"/>
</dbReference>
<proteinExistence type="predicted"/>
<protein>
    <recommendedName>
        <fullName evidence="4">Proteinase inhibitor I42 chagasin domain-containing protein</fullName>
    </recommendedName>
</protein>
<dbReference type="EMBL" id="JARJBB010000005">
    <property type="protein sequence ID" value="MDF3299578.1"/>
    <property type="molecule type" value="Genomic_DNA"/>
</dbReference>
<accession>A0ABT6A4J7</accession>
<feature type="region of interest" description="Disordered" evidence="1">
    <location>
        <begin position="6"/>
        <end position="35"/>
    </location>
</feature>
<dbReference type="Proteomes" id="UP001221150">
    <property type="component" value="Unassembled WGS sequence"/>
</dbReference>
<sequence length="143" mass="14094">MTALLATGCSSGTPAPDHSSAAPPSSQAAAPPAGAAGGCHRLPAAVLPHSAGSLTQADSGAFCLHPGQRVDVFLAAPEQAAQGGRWRVISSSSPKVLAPVSNGVMSPPLGVTPGLFVGRSSGTSVLSSTYPGGNSWRVTLVVR</sequence>
<keyword evidence="3" id="KW-1185">Reference proteome</keyword>
<comment type="caution">
    <text evidence="2">The sequence shown here is derived from an EMBL/GenBank/DDBJ whole genome shotgun (WGS) entry which is preliminary data.</text>
</comment>
<organism evidence="2 3">
    <name type="scientific">Streptomyces tropicalis</name>
    <dbReference type="NCBI Taxonomy" id="3034234"/>
    <lineage>
        <taxon>Bacteria</taxon>
        <taxon>Bacillati</taxon>
        <taxon>Actinomycetota</taxon>
        <taxon>Actinomycetes</taxon>
        <taxon>Kitasatosporales</taxon>
        <taxon>Streptomycetaceae</taxon>
        <taxon>Streptomyces</taxon>
    </lineage>
</organism>
<reference evidence="2 3" key="1">
    <citation type="submission" date="2023-03" db="EMBL/GenBank/DDBJ databases">
        <title>Draft genome sequence of Streptomyces sp. K1PA1 isolated from peat swamp forest in Thailand.</title>
        <authorList>
            <person name="Klaysubun C."/>
            <person name="Duangmal K."/>
        </authorList>
    </citation>
    <scope>NUCLEOTIDE SEQUENCE [LARGE SCALE GENOMIC DNA]</scope>
    <source>
        <strain evidence="2 3">K1PA1</strain>
    </source>
</reference>
<evidence type="ECO:0000256" key="1">
    <source>
        <dbReference type="SAM" id="MobiDB-lite"/>
    </source>
</evidence>
<gene>
    <name evidence="2" type="ORF">P3H78_13235</name>
</gene>
<feature type="compositionally biased region" description="Low complexity" evidence="1">
    <location>
        <begin position="14"/>
        <end position="34"/>
    </location>
</feature>
<evidence type="ECO:0000313" key="3">
    <source>
        <dbReference type="Proteomes" id="UP001221150"/>
    </source>
</evidence>